<dbReference type="OrthoDB" id="2429551at2759"/>
<keyword evidence="4" id="KW-0646">Protease inhibitor</keyword>
<comment type="similarity">
    <text evidence="2">Belongs to the cystatin family.</text>
</comment>
<dbReference type="InterPro" id="IPR001713">
    <property type="entry name" value="Prot_inh_stefin"/>
</dbReference>
<comment type="subcellular location">
    <subcellularLocation>
        <location evidence="1">Cytoplasm</location>
    </subcellularLocation>
</comment>
<keyword evidence="9" id="KW-1185">Reference proteome</keyword>
<evidence type="ECO:0000256" key="3">
    <source>
        <dbReference type="ARBA" id="ARBA00022490"/>
    </source>
</evidence>
<dbReference type="GO" id="GO:0005829">
    <property type="term" value="C:cytosol"/>
    <property type="evidence" value="ECO:0000318"/>
    <property type="project" value="GO_Central"/>
</dbReference>
<dbReference type="GeneID" id="118422806"/>
<dbReference type="RefSeq" id="XP_035686476.1">
    <property type="nucleotide sequence ID" value="XM_035830583.1"/>
</dbReference>
<name>C3ZM26_BRAFL</name>
<organism>
    <name type="scientific">Branchiostoma floridae</name>
    <name type="common">Florida lancelet</name>
    <name type="synonym">Amphioxus</name>
    <dbReference type="NCBI Taxonomy" id="7739"/>
    <lineage>
        <taxon>Eukaryota</taxon>
        <taxon>Metazoa</taxon>
        <taxon>Chordata</taxon>
        <taxon>Cephalochordata</taxon>
        <taxon>Leptocardii</taxon>
        <taxon>Amphioxiformes</taxon>
        <taxon>Branchiostomatidae</taxon>
        <taxon>Branchiostoma</taxon>
    </lineage>
</organism>
<dbReference type="PRINTS" id="PR00295">
    <property type="entry name" value="STEFINA"/>
</dbReference>
<dbReference type="PANTHER" id="PTHR11414">
    <property type="entry name" value="CYSTATIN FAMILY MEMBER"/>
    <property type="match status" value="1"/>
</dbReference>
<dbReference type="SMART" id="SM00043">
    <property type="entry name" value="CY"/>
    <property type="match status" value="1"/>
</dbReference>
<evidence type="ECO:0000313" key="10">
    <source>
        <dbReference type="RefSeq" id="XP_035686476.1"/>
    </source>
</evidence>
<dbReference type="FunFam" id="3.10.450.10:FF:000001">
    <property type="entry name" value="Cystatin-A"/>
    <property type="match status" value="1"/>
</dbReference>
<dbReference type="InterPro" id="IPR000010">
    <property type="entry name" value="Cystatin_dom"/>
</dbReference>
<dbReference type="PROSITE" id="PS00287">
    <property type="entry name" value="CYSTATIN"/>
    <property type="match status" value="1"/>
</dbReference>
<gene>
    <name evidence="10" type="primary">LOC118422806</name>
    <name evidence="8" type="ORF">BRAFLDRAFT_279345</name>
</gene>
<keyword evidence="3" id="KW-0963">Cytoplasm</keyword>
<dbReference type="AlphaFoldDB" id="C3ZM26"/>
<dbReference type="CDD" id="cd00042">
    <property type="entry name" value="CY"/>
    <property type="match status" value="1"/>
</dbReference>
<evidence type="ECO:0000256" key="4">
    <source>
        <dbReference type="ARBA" id="ARBA00022690"/>
    </source>
</evidence>
<reference evidence="10" key="3">
    <citation type="submission" date="2025-04" db="UniProtKB">
        <authorList>
            <consortium name="RefSeq"/>
        </authorList>
    </citation>
    <scope>IDENTIFICATION</scope>
    <source>
        <strain evidence="10">S238N-H82</strain>
        <tissue evidence="10">Testes</tissue>
    </source>
</reference>
<evidence type="ECO:0000256" key="5">
    <source>
        <dbReference type="ARBA" id="ARBA00022704"/>
    </source>
</evidence>
<dbReference type="Proteomes" id="UP000001554">
    <property type="component" value="Chromosome 9"/>
</dbReference>
<dbReference type="GO" id="GO:0004869">
    <property type="term" value="F:cysteine-type endopeptidase inhibitor activity"/>
    <property type="evidence" value="ECO:0000318"/>
    <property type="project" value="GO_Central"/>
</dbReference>
<dbReference type="KEGG" id="bfo:118422806"/>
<dbReference type="InterPro" id="IPR018073">
    <property type="entry name" value="Prot_inh_cystat_CS"/>
</dbReference>
<dbReference type="STRING" id="7739.C3ZM26"/>
<dbReference type="SUPFAM" id="SSF54403">
    <property type="entry name" value="Cystatin/monellin"/>
    <property type="match status" value="1"/>
</dbReference>
<evidence type="ECO:0000259" key="7">
    <source>
        <dbReference type="SMART" id="SM00043"/>
    </source>
</evidence>
<protein>
    <submittedName>
        <fullName evidence="10">Cystatin-B-like</fullName>
    </submittedName>
</protein>
<dbReference type="PANTHER" id="PTHR11414:SF21">
    <property type="entry name" value="CYSTATIN 14A, TANDEM DUPLICATE 1-RELATED"/>
    <property type="match status" value="1"/>
</dbReference>
<feature type="domain" description="Cystatin" evidence="7">
    <location>
        <begin position="2"/>
        <end position="99"/>
    </location>
</feature>
<evidence type="ECO:0000313" key="8">
    <source>
        <dbReference type="EMBL" id="EEN46282.1"/>
    </source>
</evidence>
<evidence type="ECO:0000256" key="2">
    <source>
        <dbReference type="ARBA" id="ARBA00009403"/>
    </source>
</evidence>
<reference evidence="8" key="1">
    <citation type="journal article" date="2008" name="Nature">
        <title>The amphioxus genome and the evolution of the chordate karyotype.</title>
        <authorList>
            <consortium name="US DOE Joint Genome Institute (JGI-PGF)"/>
            <person name="Putnam N.H."/>
            <person name="Butts T."/>
            <person name="Ferrier D.E.K."/>
            <person name="Furlong R.F."/>
            <person name="Hellsten U."/>
            <person name="Kawashima T."/>
            <person name="Robinson-Rechavi M."/>
            <person name="Shoguchi E."/>
            <person name="Terry A."/>
            <person name="Yu J.-K."/>
            <person name="Benito-Gutierrez E.L."/>
            <person name="Dubchak I."/>
            <person name="Garcia-Fernandez J."/>
            <person name="Gibson-Brown J.J."/>
            <person name="Grigoriev I.V."/>
            <person name="Horton A.C."/>
            <person name="de Jong P.J."/>
            <person name="Jurka J."/>
            <person name="Kapitonov V.V."/>
            <person name="Kohara Y."/>
            <person name="Kuroki Y."/>
            <person name="Lindquist E."/>
            <person name="Lucas S."/>
            <person name="Osoegawa K."/>
            <person name="Pennacchio L.A."/>
            <person name="Salamov A.A."/>
            <person name="Satou Y."/>
            <person name="Sauka-Spengler T."/>
            <person name="Schmutz J."/>
            <person name="Shin-I T."/>
            <person name="Toyoda A."/>
            <person name="Bronner-Fraser M."/>
            <person name="Fujiyama A."/>
            <person name="Holland L.Z."/>
            <person name="Holland P.W.H."/>
            <person name="Satoh N."/>
            <person name="Rokhsar D.S."/>
        </authorList>
    </citation>
    <scope>NUCLEOTIDE SEQUENCE [LARGE SCALE GENOMIC DNA]</scope>
    <source>
        <strain evidence="8">S238N-H82</strain>
        <tissue evidence="8">Testes</tissue>
    </source>
</reference>
<proteinExistence type="inferred from homology"/>
<reference evidence="9" key="2">
    <citation type="journal article" date="2020" name="Nat. Ecol. Evol.">
        <title>Deeply conserved synteny resolves early events in vertebrate evolution.</title>
        <authorList>
            <person name="Simakov O."/>
            <person name="Marletaz F."/>
            <person name="Yue J.X."/>
            <person name="O'Connell B."/>
            <person name="Jenkins J."/>
            <person name="Brandt A."/>
            <person name="Calef R."/>
            <person name="Tung C.H."/>
            <person name="Huang T.K."/>
            <person name="Schmutz J."/>
            <person name="Satoh N."/>
            <person name="Yu J.K."/>
            <person name="Putnam N.H."/>
            <person name="Green R.E."/>
            <person name="Rokhsar D.S."/>
        </authorList>
    </citation>
    <scope>NUCLEOTIDE SEQUENCE [LARGE SCALE GENOMIC DNA]</scope>
    <source>
        <strain evidence="9">S238N-H82</strain>
    </source>
</reference>
<evidence type="ECO:0000313" key="9">
    <source>
        <dbReference type="Proteomes" id="UP000001554"/>
    </source>
</evidence>
<dbReference type="eggNOG" id="ENOG502SF2X">
    <property type="taxonomic scope" value="Eukaryota"/>
</dbReference>
<feature type="region of interest" description="Disordered" evidence="6">
    <location>
        <begin position="80"/>
        <end position="99"/>
    </location>
</feature>
<dbReference type="Pfam" id="PF00031">
    <property type="entry name" value="Cystatin"/>
    <property type="match status" value="1"/>
</dbReference>
<sequence length="99" mass="10577">MPLCGGANEPEAATEEVQAICDQVKGEVEQQAGVTFDIFRATTFSSQVVAGTNYFIKVDVGGEKFVHLKVFKALPHAGSGLKVSGLQQDKGKEDPIGYF</sequence>
<dbReference type="EMBL" id="GG666644">
    <property type="protein sequence ID" value="EEN46282.1"/>
    <property type="molecule type" value="Genomic_DNA"/>
</dbReference>
<dbReference type="Gene3D" id="3.10.450.10">
    <property type="match status" value="1"/>
</dbReference>
<dbReference type="InterPro" id="IPR046350">
    <property type="entry name" value="Cystatin_sf"/>
</dbReference>
<evidence type="ECO:0000256" key="1">
    <source>
        <dbReference type="ARBA" id="ARBA00004496"/>
    </source>
</evidence>
<evidence type="ECO:0000256" key="6">
    <source>
        <dbReference type="SAM" id="MobiDB-lite"/>
    </source>
</evidence>
<dbReference type="OMA" id="PCNGGET"/>
<dbReference type="InParanoid" id="C3ZM26"/>
<feature type="compositionally biased region" description="Basic and acidic residues" evidence="6">
    <location>
        <begin position="89"/>
        <end position="99"/>
    </location>
</feature>
<keyword evidence="5" id="KW-0789">Thiol protease inhibitor</keyword>
<accession>C3ZM26</accession>